<feature type="domain" description="Myb-like" evidence="4">
    <location>
        <begin position="163"/>
        <end position="213"/>
    </location>
</feature>
<evidence type="ECO:0000259" key="4">
    <source>
        <dbReference type="PROSITE" id="PS50090"/>
    </source>
</evidence>
<dbReference type="InterPro" id="IPR050560">
    <property type="entry name" value="MYB_TF"/>
</dbReference>
<dbReference type="PROSITE" id="PS50090">
    <property type="entry name" value="MYB_LIKE"/>
    <property type="match status" value="2"/>
</dbReference>
<dbReference type="FunFam" id="1.10.10.60:FF:000010">
    <property type="entry name" value="Transcriptional activator Myb isoform A"/>
    <property type="match status" value="1"/>
</dbReference>
<accession>A0AAV9IB48</accession>
<dbReference type="SUPFAM" id="SSF46689">
    <property type="entry name" value="Homeodomain-like"/>
    <property type="match status" value="1"/>
</dbReference>
<evidence type="ECO:0000313" key="7">
    <source>
        <dbReference type="Proteomes" id="UP001300502"/>
    </source>
</evidence>
<keyword evidence="2" id="KW-0238">DNA-binding</keyword>
<feature type="domain" description="HTH myb-type" evidence="5">
    <location>
        <begin position="111"/>
        <end position="162"/>
    </location>
</feature>
<dbReference type="SMART" id="SM00717">
    <property type="entry name" value="SANT"/>
    <property type="match status" value="2"/>
</dbReference>
<gene>
    <name evidence="6" type="ORF">GAYE_SCF03G2380</name>
</gene>
<proteinExistence type="predicted"/>
<dbReference type="Pfam" id="PF13921">
    <property type="entry name" value="Myb_DNA-bind_6"/>
    <property type="match status" value="1"/>
</dbReference>
<dbReference type="CDD" id="cd00167">
    <property type="entry name" value="SANT"/>
    <property type="match status" value="2"/>
</dbReference>
<dbReference type="PANTHER" id="PTHR45614">
    <property type="entry name" value="MYB PROTEIN-RELATED"/>
    <property type="match status" value="1"/>
</dbReference>
<evidence type="ECO:0000256" key="3">
    <source>
        <dbReference type="SAM" id="MobiDB-lite"/>
    </source>
</evidence>
<dbReference type="InterPro" id="IPR017930">
    <property type="entry name" value="Myb_dom"/>
</dbReference>
<feature type="compositionally biased region" description="Low complexity" evidence="3">
    <location>
        <begin position="258"/>
        <end position="274"/>
    </location>
</feature>
<dbReference type="GO" id="GO:0000978">
    <property type="term" value="F:RNA polymerase II cis-regulatory region sequence-specific DNA binding"/>
    <property type="evidence" value="ECO:0007669"/>
    <property type="project" value="TreeGrafter"/>
</dbReference>
<dbReference type="InterPro" id="IPR009057">
    <property type="entry name" value="Homeodomain-like_sf"/>
</dbReference>
<feature type="domain" description="Myb-like" evidence="4">
    <location>
        <begin position="111"/>
        <end position="162"/>
    </location>
</feature>
<dbReference type="PANTHER" id="PTHR45614:SF25">
    <property type="entry name" value="MYB PROTEIN"/>
    <property type="match status" value="1"/>
</dbReference>
<dbReference type="GO" id="GO:0005634">
    <property type="term" value="C:nucleus"/>
    <property type="evidence" value="ECO:0007669"/>
    <property type="project" value="TreeGrafter"/>
</dbReference>
<evidence type="ECO:0000256" key="2">
    <source>
        <dbReference type="ARBA" id="ARBA00023125"/>
    </source>
</evidence>
<dbReference type="Proteomes" id="UP001300502">
    <property type="component" value="Unassembled WGS sequence"/>
</dbReference>
<evidence type="ECO:0000259" key="5">
    <source>
        <dbReference type="PROSITE" id="PS51294"/>
    </source>
</evidence>
<dbReference type="AlphaFoldDB" id="A0AAV9IB48"/>
<protein>
    <submittedName>
        <fullName evidence="6">Uncharacterized protein</fullName>
    </submittedName>
</protein>
<name>A0AAV9IB48_9RHOD</name>
<dbReference type="PROSITE" id="PS51294">
    <property type="entry name" value="HTH_MYB"/>
    <property type="match status" value="2"/>
</dbReference>
<keyword evidence="7" id="KW-1185">Reference proteome</keyword>
<feature type="domain" description="HTH myb-type" evidence="5">
    <location>
        <begin position="163"/>
        <end position="217"/>
    </location>
</feature>
<organism evidence="6 7">
    <name type="scientific">Galdieria yellowstonensis</name>
    <dbReference type="NCBI Taxonomy" id="3028027"/>
    <lineage>
        <taxon>Eukaryota</taxon>
        <taxon>Rhodophyta</taxon>
        <taxon>Bangiophyceae</taxon>
        <taxon>Galdieriales</taxon>
        <taxon>Galdieriaceae</taxon>
        <taxon>Galdieria</taxon>
    </lineage>
</organism>
<evidence type="ECO:0000256" key="1">
    <source>
        <dbReference type="ARBA" id="ARBA00022737"/>
    </source>
</evidence>
<dbReference type="EMBL" id="JANCYU010000023">
    <property type="protein sequence ID" value="KAK4524479.1"/>
    <property type="molecule type" value="Genomic_DNA"/>
</dbReference>
<evidence type="ECO:0000313" key="6">
    <source>
        <dbReference type="EMBL" id="KAK4524479.1"/>
    </source>
</evidence>
<dbReference type="Gene3D" id="1.10.10.60">
    <property type="entry name" value="Homeodomain-like"/>
    <property type="match status" value="2"/>
</dbReference>
<keyword evidence="1" id="KW-0677">Repeat</keyword>
<dbReference type="GO" id="GO:0000981">
    <property type="term" value="F:DNA-binding transcription factor activity, RNA polymerase II-specific"/>
    <property type="evidence" value="ECO:0007669"/>
    <property type="project" value="TreeGrafter"/>
</dbReference>
<reference evidence="6 7" key="1">
    <citation type="submission" date="2022-07" db="EMBL/GenBank/DDBJ databases">
        <title>Genome-wide signatures of adaptation to extreme environments.</title>
        <authorList>
            <person name="Cho C.H."/>
            <person name="Yoon H.S."/>
        </authorList>
    </citation>
    <scope>NUCLEOTIDE SEQUENCE [LARGE SCALE GENOMIC DNA]</scope>
    <source>
        <strain evidence="6 7">108.79 E11</strain>
    </source>
</reference>
<dbReference type="InterPro" id="IPR001005">
    <property type="entry name" value="SANT/Myb"/>
</dbReference>
<comment type="caution">
    <text evidence="6">The sequence shown here is derived from an EMBL/GenBank/DDBJ whole genome shotgun (WGS) entry which is preliminary data.</text>
</comment>
<sequence length="473" mass="54580">MKGLYENKTADISVPKFISERELEHILEMDPNSLKDLSSCEPSWSDNLQDACYDPKCNDGKTHMGLPNEFDISPVSSGFNSTNSSTHGGNLFSAEDFDKDGLPPFPKTFEKENIVKGTWTKEEDKLLLKLTSLFGSRNWSVIGNFFPGRTGKQCRERWMNHLDPNVRREPWTKEEDEKIIRLHQQLGNKWAAMAKLLPGRTDNAIKNRWNATLKRLVQEDPSLSRPDMDMLFHRRTVENEKTSSLQERNLCFKHGEDSTASTTSSTEKNSTSPSKGKRRMEYWTETPRFDSHGELVKKDAPLSRSNDMLLSPNCCSHGLSYNNHHNVNGKEAEEEEEANSYECRNMKRICSATELRVFETNRFLDEESSSLDEKKVSFFDHWGESSFHMNQSEMRENSCYWPPLEEEEESEFLKPITPLAEDNPSSTLFSWEYLENTDEWTVPSTVQYEDDFSSWFDSFSSMDCGSASCRFHE</sequence>
<feature type="region of interest" description="Disordered" evidence="3">
    <location>
        <begin position="255"/>
        <end position="279"/>
    </location>
</feature>